<keyword evidence="2" id="KW-1185">Reference proteome</keyword>
<dbReference type="EMBL" id="JALGAR010000006">
    <property type="protein sequence ID" value="MCI4659690.1"/>
    <property type="molecule type" value="Genomic_DNA"/>
</dbReference>
<proteinExistence type="predicted"/>
<dbReference type="Proteomes" id="UP001165341">
    <property type="component" value="Unassembled WGS sequence"/>
</dbReference>
<name>A0AA41UHA0_9MICO</name>
<organism evidence="1 2">
    <name type="scientific">Cryobacterium zhongshanensis</name>
    <dbReference type="NCBI Taxonomy" id="2928153"/>
    <lineage>
        <taxon>Bacteria</taxon>
        <taxon>Bacillati</taxon>
        <taxon>Actinomycetota</taxon>
        <taxon>Actinomycetes</taxon>
        <taxon>Micrococcales</taxon>
        <taxon>Microbacteriaceae</taxon>
        <taxon>Cryobacterium</taxon>
    </lineage>
</organism>
<dbReference type="RefSeq" id="WP_243013181.1">
    <property type="nucleotide sequence ID" value="NZ_JALGAR010000006.1"/>
</dbReference>
<evidence type="ECO:0000313" key="2">
    <source>
        <dbReference type="Proteomes" id="UP001165341"/>
    </source>
</evidence>
<reference evidence="1" key="1">
    <citation type="submission" date="2022-03" db="EMBL/GenBank/DDBJ databases">
        <title>Cryobacterium sp. nov. strain ZS14-85, isolated from Antarctic soil.</title>
        <authorList>
            <person name="Li J."/>
            <person name="Niu G."/>
        </authorList>
    </citation>
    <scope>NUCLEOTIDE SEQUENCE</scope>
    <source>
        <strain evidence="1">ZS14-85</strain>
    </source>
</reference>
<sequence length="206" mass="22236">MITATEDIVDAEIVDDEESAGGTATLTERTVVFFTDPRAATLLLTETIGRLISTLRIKHGIVDLSSIPGLAVAAAFERAGVPYESLLFGQENHYDNRPPERDAVNNPYIESDAERFRRLAAGSKVVPMADLGTINANIVLIPAMVGPDEKLIDLSFDSLPGAVLTQLEAVERAFVIVDTPERGLRSMPDGTYERTLIQVSGPLSKA</sequence>
<gene>
    <name evidence="1" type="ORF">MQH31_17940</name>
</gene>
<dbReference type="AlphaFoldDB" id="A0AA41UHA0"/>
<evidence type="ECO:0000313" key="1">
    <source>
        <dbReference type="EMBL" id="MCI4659690.1"/>
    </source>
</evidence>
<comment type="caution">
    <text evidence="1">The sequence shown here is derived from an EMBL/GenBank/DDBJ whole genome shotgun (WGS) entry which is preliminary data.</text>
</comment>
<protein>
    <submittedName>
        <fullName evidence="1">Uncharacterized protein</fullName>
    </submittedName>
</protein>
<accession>A0AA41UHA0</accession>